<feature type="transmembrane region" description="Helical" evidence="7">
    <location>
        <begin position="211"/>
        <end position="229"/>
    </location>
</feature>
<dbReference type="OrthoDB" id="6612291at2759"/>
<feature type="transmembrane region" description="Helical" evidence="7">
    <location>
        <begin position="177"/>
        <end position="199"/>
    </location>
</feature>
<feature type="transmembrane region" description="Helical" evidence="7">
    <location>
        <begin position="46"/>
        <end position="70"/>
    </location>
</feature>
<comment type="subcellular location">
    <subcellularLocation>
        <location evidence="1">Membrane</location>
        <topology evidence="1">Multi-pass membrane protein</topology>
    </subcellularLocation>
</comment>
<proteinExistence type="inferred from homology"/>
<evidence type="ECO:0000313" key="10">
    <source>
        <dbReference type="Proteomes" id="UP000662931"/>
    </source>
</evidence>
<dbReference type="GO" id="GO:0005351">
    <property type="term" value="F:carbohydrate:proton symporter activity"/>
    <property type="evidence" value="ECO:0007669"/>
    <property type="project" value="TreeGrafter"/>
</dbReference>
<keyword evidence="10" id="KW-1185">Reference proteome</keyword>
<dbReference type="SUPFAM" id="SSF103473">
    <property type="entry name" value="MFS general substrate transporter"/>
    <property type="match status" value="1"/>
</dbReference>
<dbReference type="PANTHER" id="PTHR48022">
    <property type="entry name" value="PLASTIDIC GLUCOSE TRANSPORTER 4"/>
    <property type="match status" value="1"/>
</dbReference>
<feature type="transmembrane region" description="Helical" evidence="7">
    <location>
        <begin position="112"/>
        <end position="133"/>
    </location>
</feature>
<feature type="transmembrane region" description="Helical" evidence="7">
    <location>
        <begin position="139"/>
        <end position="165"/>
    </location>
</feature>
<sequence>MPELFDPVQAEQQFGLMLTTVEESIKISDSSTYADCFRKKDLRRTLIVLFSFFMQPWSGVAFIASYSTYYYELAGFSTHRSYQLSCGAQALSIFGVIVSWFIFDKFGRRPLILYGMSCLTILNLIVSAAGTATDNMTSMTVACAFMVMYNFFYNVSIGPLAYIFAAEVSSVSLRAKTVAVGSIVNSAFWCMWSFVLPYMFNPDQANMGSKINFIFTGFSLMSIFVFYFYQPETAGRSFEDIDEMFAAKIPARKWKNYETEAMTMNKKAYDDMKGVNVDHAENTEDVV</sequence>
<dbReference type="Pfam" id="PF00083">
    <property type="entry name" value="Sugar_tr"/>
    <property type="match status" value="1"/>
</dbReference>
<evidence type="ECO:0000256" key="3">
    <source>
        <dbReference type="ARBA" id="ARBA00022448"/>
    </source>
</evidence>
<name>A0A875S2Q5_EENNA</name>
<evidence type="ECO:0000256" key="2">
    <source>
        <dbReference type="ARBA" id="ARBA00010992"/>
    </source>
</evidence>
<dbReference type="InterPro" id="IPR050360">
    <property type="entry name" value="MFS_Sugar_Transporters"/>
</dbReference>
<feature type="transmembrane region" description="Helical" evidence="7">
    <location>
        <begin position="82"/>
        <end position="103"/>
    </location>
</feature>
<evidence type="ECO:0000256" key="5">
    <source>
        <dbReference type="ARBA" id="ARBA00022989"/>
    </source>
</evidence>
<dbReference type="PROSITE" id="PS50850">
    <property type="entry name" value="MFS"/>
    <property type="match status" value="1"/>
</dbReference>
<dbReference type="GeneID" id="62195358"/>
<dbReference type="PANTHER" id="PTHR48022:SF22">
    <property type="entry name" value="MAJOR FACILITATOR SUPERFAMILY (MFS) PROFILE DOMAIN-CONTAINING PROTEIN"/>
    <property type="match status" value="1"/>
</dbReference>
<keyword evidence="5 7" id="KW-1133">Transmembrane helix</keyword>
<dbReference type="InterPro" id="IPR005828">
    <property type="entry name" value="MFS_sugar_transport-like"/>
</dbReference>
<gene>
    <name evidence="9" type="ORF">FOA43_001957</name>
</gene>
<keyword evidence="6 7" id="KW-0472">Membrane</keyword>
<dbReference type="RefSeq" id="XP_038778190.1">
    <property type="nucleotide sequence ID" value="XM_038922262.1"/>
</dbReference>
<dbReference type="InterPro" id="IPR020846">
    <property type="entry name" value="MFS_dom"/>
</dbReference>
<dbReference type="InterPro" id="IPR036259">
    <property type="entry name" value="MFS_trans_sf"/>
</dbReference>
<dbReference type="EMBL" id="CP064812">
    <property type="protein sequence ID" value="QPG74625.1"/>
    <property type="molecule type" value="Genomic_DNA"/>
</dbReference>
<dbReference type="Proteomes" id="UP000662931">
    <property type="component" value="Chromosome 1"/>
</dbReference>
<dbReference type="KEGG" id="bnn:FOA43_001957"/>
<dbReference type="GO" id="GO:0016020">
    <property type="term" value="C:membrane"/>
    <property type="evidence" value="ECO:0007669"/>
    <property type="project" value="UniProtKB-SubCell"/>
</dbReference>
<feature type="domain" description="Major facilitator superfamily (MFS) profile" evidence="8">
    <location>
        <begin position="1"/>
        <end position="234"/>
    </location>
</feature>
<evidence type="ECO:0000256" key="6">
    <source>
        <dbReference type="ARBA" id="ARBA00023136"/>
    </source>
</evidence>
<evidence type="ECO:0000256" key="1">
    <source>
        <dbReference type="ARBA" id="ARBA00004141"/>
    </source>
</evidence>
<evidence type="ECO:0000256" key="4">
    <source>
        <dbReference type="ARBA" id="ARBA00022692"/>
    </source>
</evidence>
<accession>A0A875S2Q5</accession>
<protein>
    <recommendedName>
        <fullName evidence="8">Major facilitator superfamily (MFS) profile domain-containing protein</fullName>
    </recommendedName>
</protein>
<dbReference type="AlphaFoldDB" id="A0A875S2Q5"/>
<evidence type="ECO:0000259" key="8">
    <source>
        <dbReference type="PROSITE" id="PS50850"/>
    </source>
</evidence>
<evidence type="ECO:0000256" key="7">
    <source>
        <dbReference type="SAM" id="Phobius"/>
    </source>
</evidence>
<organism evidence="9 10">
    <name type="scientific">Eeniella nana</name>
    <name type="common">Yeast</name>
    <name type="synonym">Brettanomyces nanus</name>
    <dbReference type="NCBI Taxonomy" id="13502"/>
    <lineage>
        <taxon>Eukaryota</taxon>
        <taxon>Fungi</taxon>
        <taxon>Dikarya</taxon>
        <taxon>Ascomycota</taxon>
        <taxon>Saccharomycotina</taxon>
        <taxon>Pichiomycetes</taxon>
        <taxon>Pichiales</taxon>
        <taxon>Pichiaceae</taxon>
        <taxon>Brettanomyces</taxon>
    </lineage>
</organism>
<comment type="similarity">
    <text evidence="2">Belongs to the major facilitator superfamily. Sugar transporter (TC 2.A.1.1) family.</text>
</comment>
<evidence type="ECO:0000313" key="9">
    <source>
        <dbReference type="EMBL" id="QPG74625.1"/>
    </source>
</evidence>
<keyword evidence="3" id="KW-0813">Transport</keyword>
<reference evidence="9" key="1">
    <citation type="submission" date="2020-10" db="EMBL/GenBank/DDBJ databases">
        <authorList>
            <person name="Roach M.J.R."/>
        </authorList>
    </citation>
    <scope>NUCLEOTIDE SEQUENCE</scope>
    <source>
        <strain evidence="9">CBS 1945</strain>
    </source>
</reference>
<keyword evidence="4 7" id="KW-0812">Transmembrane</keyword>
<dbReference type="Gene3D" id="1.20.1250.20">
    <property type="entry name" value="MFS general substrate transporter like domains"/>
    <property type="match status" value="1"/>
</dbReference>